<gene>
    <name evidence="2" type="ORF">B0A52_05208</name>
</gene>
<organism evidence="2 3">
    <name type="scientific">Exophiala mesophila</name>
    <name type="common">Black yeast-like fungus</name>
    <dbReference type="NCBI Taxonomy" id="212818"/>
    <lineage>
        <taxon>Eukaryota</taxon>
        <taxon>Fungi</taxon>
        <taxon>Dikarya</taxon>
        <taxon>Ascomycota</taxon>
        <taxon>Pezizomycotina</taxon>
        <taxon>Eurotiomycetes</taxon>
        <taxon>Chaetothyriomycetidae</taxon>
        <taxon>Chaetothyriales</taxon>
        <taxon>Herpotrichiellaceae</taxon>
        <taxon>Exophiala</taxon>
    </lineage>
</organism>
<comment type="caution">
    <text evidence="2">The sequence shown here is derived from an EMBL/GenBank/DDBJ whole genome shotgun (WGS) entry which is preliminary data.</text>
</comment>
<keyword evidence="1" id="KW-1133">Transmembrane helix</keyword>
<feature type="transmembrane region" description="Helical" evidence="1">
    <location>
        <begin position="264"/>
        <end position="286"/>
    </location>
</feature>
<reference evidence="2 3" key="1">
    <citation type="submission" date="2017-03" db="EMBL/GenBank/DDBJ databases">
        <title>Genomes of endolithic fungi from Antarctica.</title>
        <authorList>
            <person name="Coleine C."/>
            <person name="Masonjones S."/>
            <person name="Stajich J.E."/>
        </authorList>
    </citation>
    <scope>NUCLEOTIDE SEQUENCE [LARGE SCALE GENOMIC DNA]</scope>
    <source>
        <strain evidence="2 3">CCFEE 6314</strain>
    </source>
</reference>
<accession>A0A438N4B2</accession>
<dbReference type="VEuPathDB" id="FungiDB:PV10_09101"/>
<dbReference type="EMBL" id="NAJM01000022">
    <property type="protein sequence ID" value="RVX70557.1"/>
    <property type="molecule type" value="Genomic_DNA"/>
</dbReference>
<keyword evidence="1" id="KW-0812">Transmembrane</keyword>
<proteinExistence type="predicted"/>
<keyword evidence="1" id="KW-0472">Membrane</keyword>
<evidence type="ECO:0000313" key="2">
    <source>
        <dbReference type="EMBL" id="RVX70557.1"/>
    </source>
</evidence>
<name>A0A438N4B2_EXOME</name>
<sequence length="297" mass="33570">MLVVAETLPKWFRGIGVLPVAHKGTEYMHMSSWHDVSEQANSRTVDCAEIMSRLATADCSSLRGLWFGNAEMDLHDLYAIVHRHSYTLRSLTLCNMTLNTRSHDHAGILGHLVLLVHWLRRECALQQVHFYGHIKDQHGTSLLCSSDTVGHATLVSRIEAYVCGKGALSDFPFMTFQPHRKYLEQGDVFSVGGRVYCGSKWRWRQIEFEEDHTWYVKESGWSGLGYLVLAMLAIDLLVRMQTVLLCWGEELRSWKGSIWATLRVGTIVALVILTFTMGVVLGPFLADTNGCGRRGDR</sequence>
<dbReference type="AlphaFoldDB" id="A0A438N4B2"/>
<evidence type="ECO:0000313" key="3">
    <source>
        <dbReference type="Proteomes" id="UP000288859"/>
    </source>
</evidence>
<evidence type="ECO:0000256" key="1">
    <source>
        <dbReference type="SAM" id="Phobius"/>
    </source>
</evidence>
<protein>
    <submittedName>
        <fullName evidence="2">Uncharacterized protein</fullName>
    </submittedName>
</protein>
<dbReference type="Proteomes" id="UP000288859">
    <property type="component" value="Unassembled WGS sequence"/>
</dbReference>